<protein>
    <submittedName>
        <fullName evidence="1">Transformation system protein</fullName>
    </submittedName>
</protein>
<dbReference type="InterPro" id="IPR029057">
    <property type="entry name" value="PRTase-like"/>
</dbReference>
<sequence>MRCLLCGNLTFFTLCKACFEDIKIQPKIRKIDNLKVYSFYDYQDIEYLLHAKYHIIGSKIYKILTSKINLYLKEILNQPLQAYGIGIDDKISQKGYAHNAIFLKNLKSLGITPLYHTLLAKNPVSYAGKDLKFRQNNPRNFYLTQNVEKKEIILIDDIITTGSTLKEAQKYLYANGANVLMAFVLSDAKYQSFK</sequence>
<dbReference type="SUPFAM" id="SSF53271">
    <property type="entry name" value="PRTase-like"/>
    <property type="match status" value="1"/>
</dbReference>
<accession>A0AAW3J2Q9</accession>
<comment type="caution">
    <text evidence="1">The sequence shown here is derived from an EMBL/GenBank/DDBJ whole genome shotgun (WGS) entry which is preliminary data.</text>
</comment>
<reference evidence="1 2" key="1">
    <citation type="submission" date="2014-06" db="EMBL/GenBank/DDBJ databases">
        <title>Helicobacter pullorum isolates in fresh chicken meat - phenotypic and genotypic features.</title>
        <authorList>
            <person name="Borges V."/>
            <person name="Santos A."/>
            <person name="Correia C.B."/>
            <person name="Saraiva M."/>
            <person name="Menard A."/>
            <person name="Vieira L."/>
            <person name="Sampaio D.A."/>
            <person name="Gomes J.P."/>
            <person name="Oleastro M."/>
        </authorList>
    </citation>
    <scope>NUCLEOTIDE SEQUENCE [LARGE SCALE GENOMIC DNA]</scope>
    <source>
        <strain evidence="1 2">229336/12</strain>
    </source>
</reference>
<gene>
    <name evidence="1" type="ORF">HPU229336_05990</name>
</gene>
<dbReference type="InterPro" id="IPR051910">
    <property type="entry name" value="ComF/GntX_DNA_util-trans"/>
</dbReference>
<evidence type="ECO:0000313" key="1">
    <source>
        <dbReference type="EMBL" id="KPH49916.1"/>
    </source>
</evidence>
<dbReference type="RefSeq" id="WP_060663376.1">
    <property type="nucleotide sequence ID" value="NZ_JNUR01000039.1"/>
</dbReference>
<dbReference type="Proteomes" id="UP000037800">
    <property type="component" value="Unassembled WGS sequence"/>
</dbReference>
<dbReference type="PANTHER" id="PTHR47505">
    <property type="entry name" value="DNA UTILIZATION PROTEIN YHGH"/>
    <property type="match status" value="1"/>
</dbReference>
<dbReference type="EMBL" id="JNUR01000039">
    <property type="protein sequence ID" value="KPH49916.1"/>
    <property type="molecule type" value="Genomic_DNA"/>
</dbReference>
<proteinExistence type="predicted"/>
<organism evidence="1 2">
    <name type="scientific">Helicobacter pullorum</name>
    <dbReference type="NCBI Taxonomy" id="35818"/>
    <lineage>
        <taxon>Bacteria</taxon>
        <taxon>Pseudomonadati</taxon>
        <taxon>Campylobacterota</taxon>
        <taxon>Epsilonproteobacteria</taxon>
        <taxon>Campylobacterales</taxon>
        <taxon>Helicobacteraceae</taxon>
        <taxon>Helicobacter</taxon>
    </lineage>
</organism>
<dbReference type="PANTHER" id="PTHR47505:SF1">
    <property type="entry name" value="DNA UTILIZATION PROTEIN YHGH"/>
    <property type="match status" value="1"/>
</dbReference>
<name>A0AAW3J2Q9_9HELI</name>
<dbReference type="AlphaFoldDB" id="A0AAW3J2Q9"/>
<dbReference type="Gene3D" id="3.40.50.2020">
    <property type="match status" value="1"/>
</dbReference>
<evidence type="ECO:0000313" key="2">
    <source>
        <dbReference type="Proteomes" id="UP000037800"/>
    </source>
</evidence>